<protein>
    <submittedName>
        <fullName evidence="2">Uncharacterized protein</fullName>
    </submittedName>
</protein>
<dbReference type="Proteomes" id="UP000655588">
    <property type="component" value="Unassembled WGS sequence"/>
</dbReference>
<gene>
    <name evidence="2" type="ORF">E2986_14112</name>
</gene>
<comment type="caution">
    <text evidence="2">The sequence shown here is derived from an EMBL/GenBank/DDBJ whole genome shotgun (WGS) entry which is preliminary data.</text>
</comment>
<feature type="region of interest" description="Disordered" evidence="1">
    <location>
        <begin position="430"/>
        <end position="461"/>
    </location>
</feature>
<dbReference type="EMBL" id="WNWW01000321">
    <property type="protein sequence ID" value="KAF3426394.1"/>
    <property type="molecule type" value="Genomic_DNA"/>
</dbReference>
<reference evidence="2" key="1">
    <citation type="submission" date="2019-11" db="EMBL/GenBank/DDBJ databases">
        <title>The nuclear and mitochondrial genomes of Frieseomelitta varia - a highly eusocial stingless bee (Meliponini) with a permanently sterile worker caste.</title>
        <authorList>
            <person name="Freitas F.C.P."/>
            <person name="Lourenco A.P."/>
            <person name="Nunes F.M.F."/>
            <person name="Paschoal A.R."/>
            <person name="Abreu F.C.P."/>
            <person name="Barbin F.O."/>
            <person name="Bataglia L."/>
            <person name="Cardoso-Junior C.A.M."/>
            <person name="Cervoni M.S."/>
            <person name="Silva S.R."/>
            <person name="Dalarmi F."/>
            <person name="Del Lama M.A."/>
            <person name="Depintor T.S."/>
            <person name="Ferreira K.M."/>
            <person name="Goria P.S."/>
            <person name="Jaskot M.C."/>
            <person name="Lago D.C."/>
            <person name="Luna-Lucena D."/>
            <person name="Moda L.M."/>
            <person name="Nascimento L."/>
            <person name="Pedrino M."/>
            <person name="Rabico F.O."/>
            <person name="Sanches F.C."/>
            <person name="Santos D.E."/>
            <person name="Santos C.G."/>
            <person name="Vieira J."/>
            <person name="Lopes T.F."/>
            <person name="Barchuk A.R."/>
            <person name="Hartfelder K."/>
            <person name="Simoes Z.L.P."/>
            <person name="Bitondi M.M.G."/>
            <person name="Pinheiro D.G."/>
        </authorList>
    </citation>
    <scope>NUCLEOTIDE SEQUENCE</scope>
    <source>
        <strain evidence="2">USP_RPSP 00005682</strain>
        <tissue evidence="2">Whole individual</tissue>
    </source>
</reference>
<accession>A0A833RCJ3</accession>
<feature type="compositionally biased region" description="Acidic residues" evidence="1">
    <location>
        <begin position="446"/>
        <end position="460"/>
    </location>
</feature>
<keyword evidence="3" id="KW-1185">Reference proteome</keyword>
<proteinExistence type="predicted"/>
<dbReference type="AlphaFoldDB" id="A0A833RCJ3"/>
<sequence>MLLRLNGGKSSGSGNEGEGAYAKFEVGHTGRKYETTLRRSSLINNRFAMVVLENKSSGAGSSVWDSAATKTYGGVWYIAKSLDACRYYIAGNEKRIPLFVRQCFLVFYLQWMQFSQHSEAIPFYHGHSNPIGRAVEIPHISIYMSSLHSTCIQVRDDYTGLYFNDSKTRQRYAAINMQAGSDKLESICQTDRNAMASEKFPASYDHDNVSQRVQFSRSNIDFYEGSFLRSALVEGRKRTCLLVFQVTLLEIETRLEHKLFDIIVVFVHLFVIPVQAYRIIEFFCEHDKKCIFNHCFDNNAYRNYDPTNFVENKISLMQSVASGALRATSRLDPIPIDGQWKAPGASLANPVYNGMRRCDPTRNGSILSVTYDTEQKDECRCQVHRDTLATHQHSAYTYALTLQRFTTTSTPRRPTVENVILEKRMDTTRRREVGVGAIQSRREGEAESQEDDDDGDDEIQDGWWWGRRSRANVGRHEGQEEEESDAIPRDWLRERKKIKNPPPPLFLVIFVIASTKISTQTGRIIAKNNSAEGKRVSRMGRSGFGPVGRADSRGGEEKKERAKGLVAHQHSKYSGQKEGAGLFGTEEEQKPPREEDVALIFIREKRGCRVPIEHLVFMHYCQTIYVKFKETESRGKRDKDIRHEIPRWRSSTIFNGKEQANDRPRHQYAHQNGFRLPSRLLYALNLAEAIRKTSRTLELEF</sequence>
<evidence type="ECO:0000256" key="1">
    <source>
        <dbReference type="SAM" id="MobiDB-lite"/>
    </source>
</evidence>
<feature type="compositionally biased region" description="Basic and acidic residues" evidence="1">
    <location>
        <begin position="550"/>
        <end position="563"/>
    </location>
</feature>
<evidence type="ECO:0000313" key="2">
    <source>
        <dbReference type="EMBL" id="KAF3426394.1"/>
    </source>
</evidence>
<evidence type="ECO:0000313" key="3">
    <source>
        <dbReference type="Proteomes" id="UP000655588"/>
    </source>
</evidence>
<name>A0A833RCJ3_9HYME</name>
<feature type="region of interest" description="Disordered" evidence="1">
    <location>
        <begin position="532"/>
        <end position="589"/>
    </location>
</feature>
<organism evidence="2 3">
    <name type="scientific">Frieseomelitta varia</name>
    <dbReference type="NCBI Taxonomy" id="561572"/>
    <lineage>
        <taxon>Eukaryota</taxon>
        <taxon>Metazoa</taxon>
        <taxon>Ecdysozoa</taxon>
        <taxon>Arthropoda</taxon>
        <taxon>Hexapoda</taxon>
        <taxon>Insecta</taxon>
        <taxon>Pterygota</taxon>
        <taxon>Neoptera</taxon>
        <taxon>Endopterygota</taxon>
        <taxon>Hymenoptera</taxon>
        <taxon>Apocrita</taxon>
        <taxon>Aculeata</taxon>
        <taxon>Apoidea</taxon>
        <taxon>Anthophila</taxon>
        <taxon>Apidae</taxon>
        <taxon>Frieseomelitta</taxon>
    </lineage>
</organism>